<protein>
    <submittedName>
        <fullName evidence="1">Putative Ntn-hydrolase superfamily protein</fullName>
    </submittedName>
</protein>
<dbReference type="Gene3D" id="3.60.20.10">
    <property type="entry name" value="Glutamine Phosphoribosylpyrophosphate, subunit 1, domain 1"/>
    <property type="match status" value="1"/>
</dbReference>
<accession>A0A8T4GWJ9</accession>
<reference evidence="1" key="1">
    <citation type="submission" date="2021-03" db="EMBL/GenBank/DDBJ databases">
        <title>Genomic Encyclopedia of Type Strains, Phase IV (KMG-IV): sequencing the most valuable type-strain genomes for metagenomic binning, comparative biology and taxonomic classification.</title>
        <authorList>
            <person name="Goeker M."/>
        </authorList>
    </citation>
    <scope>NUCLEOTIDE SEQUENCE</scope>
    <source>
        <strain evidence="1">DSM 26232</strain>
    </source>
</reference>
<dbReference type="PANTHER" id="PTHR39328">
    <property type="entry name" value="BLL2871 PROTEIN"/>
    <property type="match status" value="1"/>
</dbReference>
<dbReference type="EMBL" id="JAGGLC010000002">
    <property type="protein sequence ID" value="MBP1986830.1"/>
    <property type="molecule type" value="Genomic_DNA"/>
</dbReference>
<dbReference type="Pfam" id="PF06267">
    <property type="entry name" value="DUF1028"/>
    <property type="match status" value="1"/>
</dbReference>
<gene>
    <name evidence="1" type="ORF">J2753_001324</name>
</gene>
<name>A0A8T4GWJ9_9EURY</name>
<evidence type="ECO:0000313" key="2">
    <source>
        <dbReference type="Proteomes" id="UP000823736"/>
    </source>
</evidence>
<comment type="caution">
    <text evidence="1">The sequence shown here is derived from an EMBL/GenBank/DDBJ whole genome shotgun (WGS) entry which is preliminary data.</text>
</comment>
<keyword evidence="2" id="KW-1185">Reference proteome</keyword>
<dbReference type="PANTHER" id="PTHR39328:SF1">
    <property type="entry name" value="BLL2871 PROTEIN"/>
    <property type="match status" value="1"/>
</dbReference>
<dbReference type="Proteomes" id="UP000823736">
    <property type="component" value="Unassembled WGS sequence"/>
</dbReference>
<sequence>MTFSITAVDLETNKVGVAIASVFPAVGAVCPWVNEHGGISTQAWDSGADYGEPVLQMLNSGVPLETAAESLITDREGGIGTQLHGVTKDGRSFTYTGEKCNEWAGHVDGGDHTTAGNLLVGPEVVESMSETFGSAEGPLEERLISALEAGEQAGGDKRGDNWSAALLVHAPTPQLYHNLRVDDPGNPIAGLRDGYENAREAESETDRSELEAQWGGPVPDSVSTFRIKY</sequence>
<dbReference type="AlphaFoldDB" id="A0A8T4GWJ9"/>
<dbReference type="InterPro" id="IPR029055">
    <property type="entry name" value="Ntn_hydrolases_N"/>
</dbReference>
<dbReference type="OrthoDB" id="311454at2157"/>
<proteinExistence type="predicted"/>
<dbReference type="SUPFAM" id="SSF56235">
    <property type="entry name" value="N-terminal nucleophile aminohydrolases (Ntn hydrolases)"/>
    <property type="match status" value="1"/>
</dbReference>
<dbReference type="InterPro" id="IPR010430">
    <property type="entry name" value="DUF1028"/>
</dbReference>
<dbReference type="RefSeq" id="WP_209491107.1">
    <property type="nucleotide sequence ID" value="NZ_JAGGLC010000002.1"/>
</dbReference>
<organism evidence="1 2">
    <name type="scientific">Halolamina salifodinae</name>
    <dbReference type="NCBI Taxonomy" id="1202767"/>
    <lineage>
        <taxon>Archaea</taxon>
        <taxon>Methanobacteriati</taxon>
        <taxon>Methanobacteriota</taxon>
        <taxon>Stenosarchaea group</taxon>
        <taxon>Halobacteria</taxon>
        <taxon>Halobacteriales</taxon>
        <taxon>Haloferacaceae</taxon>
    </lineage>
</organism>
<evidence type="ECO:0000313" key="1">
    <source>
        <dbReference type="EMBL" id="MBP1986830.1"/>
    </source>
</evidence>